<feature type="transmembrane region" description="Helical" evidence="5">
    <location>
        <begin position="229"/>
        <end position="248"/>
    </location>
</feature>
<evidence type="ECO:0000256" key="2">
    <source>
        <dbReference type="ARBA" id="ARBA00022692"/>
    </source>
</evidence>
<evidence type="ECO:0000313" key="8">
    <source>
        <dbReference type="Proteomes" id="UP000198862"/>
    </source>
</evidence>
<dbReference type="Proteomes" id="UP000198862">
    <property type="component" value="Unassembled WGS sequence"/>
</dbReference>
<dbReference type="EMBL" id="FOLO01000052">
    <property type="protein sequence ID" value="SFD37051.1"/>
    <property type="molecule type" value="Genomic_DNA"/>
</dbReference>
<dbReference type="SUPFAM" id="SSF90123">
    <property type="entry name" value="ABC transporter transmembrane region"/>
    <property type="match status" value="1"/>
</dbReference>
<dbReference type="InterPro" id="IPR011527">
    <property type="entry name" value="ABC1_TM_dom"/>
</dbReference>
<keyword evidence="4 5" id="KW-0472">Membrane</keyword>
<feature type="domain" description="ABC transmembrane type-1" evidence="6">
    <location>
        <begin position="36"/>
        <end position="205"/>
    </location>
</feature>
<sequence length="297" mass="33997">MMNESISIKKDLDCNNSDNGISLVQIFKRFKSQISVTFILVLIESVLGILFPLFIGWAINDLLDNQLNGLYWLAALGFSSLIIGSARRLYDTRTYSKIYQQVATERVEKEKTKQQTVSTISARTSLLTELVEFLENSMPEVINVFIGIIGTLFIVVTMNVNVFYACFSLALLVSFVYLITGRFNYQLNANYNEELENQVKTLEQNDMGVIKLHFKNLMKWNIKLSDLETINYFIIWLGVIALLLYTPVSAIGMGVVDYGLVFSLMIYVFQYIELIVALPLFIQQLIRLKEISNRLSR</sequence>
<proteinExistence type="predicted"/>
<gene>
    <name evidence="7" type="ORF">SAMN02745724_04321</name>
</gene>
<dbReference type="PROSITE" id="PS50929">
    <property type="entry name" value="ABC_TM1F"/>
    <property type="match status" value="1"/>
</dbReference>
<organism evidence="7 8">
    <name type="scientific">Pseudoalteromonas denitrificans DSM 6059</name>
    <dbReference type="NCBI Taxonomy" id="1123010"/>
    <lineage>
        <taxon>Bacteria</taxon>
        <taxon>Pseudomonadati</taxon>
        <taxon>Pseudomonadota</taxon>
        <taxon>Gammaproteobacteria</taxon>
        <taxon>Alteromonadales</taxon>
        <taxon>Pseudoalteromonadaceae</taxon>
        <taxon>Pseudoalteromonas</taxon>
    </lineage>
</organism>
<feature type="transmembrane region" description="Helical" evidence="5">
    <location>
        <begin position="36"/>
        <end position="59"/>
    </location>
</feature>
<accession>A0A1I1RRZ4</accession>
<evidence type="ECO:0000259" key="6">
    <source>
        <dbReference type="PROSITE" id="PS50929"/>
    </source>
</evidence>
<protein>
    <submittedName>
        <fullName evidence="7">ABC transporter transmembrane region</fullName>
    </submittedName>
</protein>
<dbReference type="InterPro" id="IPR036640">
    <property type="entry name" value="ABC1_TM_sf"/>
</dbReference>
<evidence type="ECO:0000256" key="4">
    <source>
        <dbReference type="ARBA" id="ARBA00023136"/>
    </source>
</evidence>
<name>A0A1I1RRZ4_9GAMM</name>
<keyword evidence="8" id="KW-1185">Reference proteome</keyword>
<dbReference type="GO" id="GO:0005524">
    <property type="term" value="F:ATP binding"/>
    <property type="evidence" value="ECO:0007669"/>
    <property type="project" value="InterPro"/>
</dbReference>
<keyword evidence="3 5" id="KW-1133">Transmembrane helix</keyword>
<feature type="transmembrane region" description="Helical" evidence="5">
    <location>
        <begin position="162"/>
        <end position="180"/>
    </location>
</feature>
<dbReference type="RefSeq" id="WP_177208126.1">
    <property type="nucleotide sequence ID" value="NZ_FOLO01000052.1"/>
</dbReference>
<dbReference type="STRING" id="1123010.SAMN02745724_04321"/>
<dbReference type="Pfam" id="PF13748">
    <property type="entry name" value="ABC_membrane_3"/>
    <property type="match status" value="1"/>
</dbReference>
<keyword evidence="2 5" id="KW-0812">Transmembrane</keyword>
<dbReference type="GO" id="GO:0005886">
    <property type="term" value="C:plasma membrane"/>
    <property type="evidence" value="ECO:0007669"/>
    <property type="project" value="UniProtKB-SubCell"/>
</dbReference>
<feature type="transmembrane region" description="Helical" evidence="5">
    <location>
        <begin position="71"/>
        <end position="90"/>
    </location>
</feature>
<comment type="subcellular location">
    <subcellularLocation>
        <location evidence="1">Cell membrane</location>
        <topology evidence="1">Multi-pass membrane protein</topology>
    </subcellularLocation>
</comment>
<evidence type="ECO:0000256" key="3">
    <source>
        <dbReference type="ARBA" id="ARBA00022989"/>
    </source>
</evidence>
<reference evidence="7 8" key="1">
    <citation type="submission" date="2016-10" db="EMBL/GenBank/DDBJ databases">
        <authorList>
            <person name="de Groot N.N."/>
        </authorList>
    </citation>
    <scope>NUCLEOTIDE SEQUENCE [LARGE SCALE GENOMIC DNA]</scope>
    <source>
        <strain evidence="7 8">DSM 6059</strain>
    </source>
</reference>
<feature type="transmembrane region" description="Helical" evidence="5">
    <location>
        <begin position="260"/>
        <end position="282"/>
    </location>
</feature>
<evidence type="ECO:0000313" key="7">
    <source>
        <dbReference type="EMBL" id="SFD37051.1"/>
    </source>
</evidence>
<dbReference type="GO" id="GO:0140359">
    <property type="term" value="F:ABC-type transporter activity"/>
    <property type="evidence" value="ECO:0007669"/>
    <property type="project" value="InterPro"/>
</dbReference>
<feature type="transmembrane region" description="Helical" evidence="5">
    <location>
        <begin position="140"/>
        <end position="156"/>
    </location>
</feature>
<evidence type="ECO:0000256" key="5">
    <source>
        <dbReference type="SAM" id="Phobius"/>
    </source>
</evidence>
<evidence type="ECO:0000256" key="1">
    <source>
        <dbReference type="ARBA" id="ARBA00004651"/>
    </source>
</evidence>
<dbReference type="AlphaFoldDB" id="A0A1I1RRZ4"/>
<dbReference type="Gene3D" id="1.20.1560.10">
    <property type="entry name" value="ABC transporter type 1, transmembrane domain"/>
    <property type="match status" value="1"/>
</dbReference>